<evidence type="ECO:0000256" key="2">
    <source>
        <dbReference type="ARBA" id="ARBA00022448"/>
    </source>
</evidence>
<keyword evidence="15" id="KW-1185">Reference proteome</keyword>
<dbReference type="EMBL" id="CP037421">
    <property type="protein sequence ID" value="QDT26613.1"/>
    <property type="molecule type" value="Genomic_DNA"/>
</dbReference>
<dbReference type="Pfam" id="PF00520">
    <property type="entry name" value="Ion_trans"/>
    <property type="match status" value="1"/>
</dbReference>
<reference evidence="14 15" key="1">
    <citation type="submission" date="2019-03" db="EMBL/GenBank/DDBJ databases">
        <title>Deep-cultivation of Planctomycetes and their phenomic and genomic characterization uncovers novel biology.</title>
        <authorList>
            <person name="Wiegand S."/>
            <person name="Jogler M."/>
            <person name="Boedeker C."/>
            <person name="Pinto D."/>
            <person name="Vollmers J."/>
            <person name="Rivas-Marin E."/>
            <person name="Kohn T."/>
            <person name="Peeters S.H."/>
            <person name="Heuer A."/>
            <person name="Rast P."/>
            <person name="Oberbeckmann S."/>
            <person name="Bunk B."/>
            <person name="Jeske O."/>
            <person name="Meyerdierks A."/>
            <person name="Storesund J.E."/>
            <person name="Kallscheuer N."/>
            <person name="Luecker S."/>
            <person name="Lage O.M."/>
            <person name="Pohl T."/>
            <person name="Merkel B.J."/>
            <person name="Hornburger P."/>
            <person name="Mueller R.-W."/>
            <person name="Bruemmer F."/>
            <person name="Labrenz M."/>
            <person name="Spormann A.M."/>
            <person name="Op den Camp H."/>
            <person name="Overmann J."/>
            <person name="Amann R."/>
            <person name="Jetten M.S.M."/>
            <person name="Mascher T."/>
            <person name="Medema M.H."/>
            <person name="Devos D.P."/>
            <person name="Kaster A.-K."/>
            <person name="Ovreas L."/>
            <person name="Rohde M."/>
            <person name="Galperin M.Y."/>
            <person name="Jogler C."/>
        </authorList>
    </citation>
    <scope>NUCLEOTIDE SEQUENCE [LARGE SCALE GENOMIC DNA]</scope>
    <source>
        <strain evidence="14 15">Enr10</strain>
    </source>
</reference>
<evidence type="ECO:0000256" key="10">
    <source>
        <dbReference type="ARBA" id="ARBA00023136"/>
    </source>
</evidence>
<proteinExistence type="predicted"/>
<feature type="transmembrane region" description="Helical" evidence="12">
    <location>
        <begin position="77"/>
        <end position="97"/>
    </location>
</feature>
<evidence type="ECO:0000256" key="9">
    <source>
        <dbReference type="ARBA" id="ARBA00023065"/>
    </source>
</evidence>
<feature type="transmembrane region" description="Helical" evidence="12">
    <location>
        <begin position="21"/>
        <end position="40"/>
    </location>
</feature>
<gene>
    <name evidence="14" type="ORF">Enr10x_19170</name>
</gene>
<organism evidence="14 15">
    <name type="scientific">Gimesia panareensis</name>
    <dbReference type="NCBI Taxonomy" id="2527978"/>
    <lineage>
        <taxon>Bacteria</taxon>
        <taxon>Pseudomonadati</taxon>
        <taxon>Planctomycetota</taxon>
        <taxon>Planctomycetia</taxon>
        <taxon>Planctomycetales</taxon>
        <taxon>Planctomycetaceae</taxon>
        <taxon>Gimesia</taxon>
    </lineage>
</organism>
<dbReference type="GO" id="GO:0008076">
    <property type="term" value="C:voltage-gated potassium channel complex"/>
    <property type="evidence" value="ECO:0007669"/>
    <property type="project" value="InterPro"/>
</dbReference>
<evidence type="ECO:0000256" key="3">
    <source>
        <dbReference type="ARBA" id="ARBA00022538"/>
    </source>
</evidence>
<name>A0A517Q4P5_9PLAN</name>
<protein>
    <submittedName>
        <fullName evidence="14">Cyclic nucleotide-gated potassium channel</fullName>
    </submittedName>
</protein>
<feature type="transmembrane region" description="Helical" evidence="12">
    <location>
        <begin position="201"/>
        <end position="225"/>
    </location>
</feature>
<dbReference type="InterPro" id="IPR028325">
    <property type="entry name" value="VG_K_chnl"/>
</dbReference>
<evidence type="ECO:0000256" key="1">
    <source>
        <dbReference type="ARBA" id="ARBA00004141"/>
    </source>
</evidence>
<keyword evidence="5" id="KW-0631">Potassium channel</keyword>
<evidence type="ECO:0000256" key="6">
    <source>
        <dbReference type="ARBA" id="ARBA00022882"/>
    </source>
</evidence>
<dbReference type="InterPro" id="IPR027359">
    <property type="entry name" value="Volt_channel_dom_sf"/>
</dbReference>
<dbReference type="PRINTS" id="PR00169">
    <property type="entry name" value="KCHANNEL"/>
</dbReference>
<accession>A0A517Q4P5</accession>
<evidence type="ECO:0000256" key="11">
    <source>
        <dbReference type="ARBA" id="ARBA00023303"/>
    </source>
</evidence>
<keyword evidence="8 12" id="KW-1133">Transmembrane helix</keyword>
<evidence type="ECO:0000256" key="8">
    <source>
        <dbReference type="ARBA" id="ARBA00022989"/>
    </source>
</evidence>
<evidence type="ECO:0000259" key="13">
    <source>
        <dbReference type="Pfam" id="PF00520"/>
    </source>
</evidence>
<dbReference type="SUPFAM" id="SSF81324">
    <property type="entry name" value="Voltage-gated potassium channels"/>
    <property type="match status" value="1"/>
</dbReference>
<dbReference type="PANTHER" id="PTHR11537">
    <property type="entry name" value="VOLTAGE-GATED POTASSIUM CHANNEL"/>
    <property type="match status" value="1"/>
</dbReference>
<evidence type="ECO:0000256" key="4">
    <source>
        <dbReference type="ARBA" id="ARBA00022692"/>
    </source>
</evidence>
<keyword evidence="7" id="KW-0630">Potassium</keyword>
<keyword evidence="2" id="KW-0813">Transport</keyword>
<dbReference type="Gene3D" id="1.10.287.70">
    <property type="match status" value="1"/>
</dbReference>
<evidence type="ECO:0000256" key="5">
    <source>
        <dbReference type="ARBA" id="ARBA00022826"/>
    </source>
</evidence>
<keyword evidence="6" id="KW-0851">Voltage-gated channel</keyword>
<sequence length="242" mass="27178">MQKLKNIIEDTDTPAGKVFDVVIQALIILSLVGFSIETLPNLPVEYRRMLRITEIVCVVIFTFEYIARIIVASNKRAFIFSFFGIVDALAILPFYLATSLDLRSLRSFRLLRLIRILKLARYNAAAKRFHRAFLIAKEEIALFLFASLIVLYLAAVGIYHFEYPAQPEAFSSVFHSLWWAVTTLTTVGYGDMYPITAGGKFFTFLILVIGLGIVSVPAGLVASALSKAREMEDKELEIQPGE</sequence>
<keyword evidence="4 12" id="KW-0812">Transmembrane</keyword>
<dbReference type="GO" id="GO:0001508">
    <property type="term" value="P:action potential"/>
    <property type="evidence" value="ECO:0007669"/>
    <property type="project" value="TreeGrafter"/>
</dbReference>
<evidence type="ECO:0000256" key="12">
    <source>
        <dbReference type="SAM" id="Phobius"/>
    </source>
</evidence>
<dbReference type="RefSeq" id="WP_145448848.1">
    <property type="nucleotide sequence ID" value="NZ_CP037421.1"/>
</dbReference>
<keyword evidence="3" id="KW-0633">Potassium transport</keyword>
<dbReference type="GO" id="GO:0005249">
    <property type="term" value="F:voltage-gated potassium channel activity"/>
    <property type="evidence" value="ECO:0007669"/>
    <property type="project" value="InterPro"/>
</dbReference>
<comment type="subcellular location">
    <subcellularLocation>
        <location evidence="1">Membrane</location>
        <topology evidence="1">Multi-pass membrane protein</topology>
    </subcellularLocation>
</comment>
<evidence type="ECO:0000256" key="7">
    <source>
        <dbReference type="ARBA" id="ARBA00022958"/>
    </source>
</evidence>
<evidence type="ECO:0000313" key="15">
    <source>
        <dbReference type="Proteomes" id="UP000315647"/>
    </source>
</evidence>
<keyword evidence="9" id="KW-0406">Ion transport</keyword>
<dbReference type="Proteomes" id="UP000315647">
    <property type="component" value="Chromosome"/>
</dbReference>
<evidence type="ECO:0000313" key="14">
    <source>
        <dbReference type="EMBL" id="QDT26613.1"/>
    </source>
</evidence>
<dbReference type="PANTHER" id="PTHR11537:SF254">
    <property type="entry name" value="POTASSIUM VOLTAGE-GATED CHANNEL PROTEIN SHAB"/>
    <property type="match status" value="1"/>
</dbReference>
<keyword evidence="11 14" id="KW-0407">Ion channel</keyword>
<feature type="transmembrane region" description="Helical" evidence="12">
    <location>
        <begin position="140"/>
        <end position="161"/>
    </location>
</feature>
<dbReference type="AlphaFoldDB" id="A0A517Q4P5"/>
<keyword evidence="10 12" id="KW-0472">Membrane</keyword>
<dbReference type="InterPro" id="IPR005821">
    <property type="entry name" value="Ion_trans_dom"/>
</dbReference>
<dbReference type="Gene3D" id="1.20.120.350">
    <property type="entry name" value="Voltage-gated potassium channels. Chain C"/>
    <property type="match status" value="1"/>
</dbReference>
<feature type="domain" description="Ion transport" evidence="13">
    <location>
        <begin position="17"/>
        <end position="231"/>
    </location>
</feature>
<feature type="transmembrane region" description="Helical" evidence="12">
    <location>
        <begin position="52"/>
        <end position="71"/>
    </location>
</feature>